<dbReference type="EMBL" id="SOFP01000079">
    <property type="protein sequence ID" value="TFC09827.1"/>
    <property type="molecule type" value="Genomic_DNA"/>
</dbReference>
<accession>A0A4R8WIX1</accession>
<evidence type="ECO:0000313" key="3">
    <source>
        <dbReference type="Proteomes" id="UP000298412"/>
    </source>
</evidence>
<reference evidence="2 3" key="1">
    <citation type="submission" date="2019-03" db="EMBL/GenBank/DDBJ databases">
        <title>Genomics of glacier-inhabiting Cryobacterium strains.</title>
        <authorList>
            <person name="Liu Q."/>
            <person name="Xin Y.-H."/>
        </authorList>
    </citation>
    <scope>NUCLEOTIDE SEQUENCE [LARGE SCALE GENOMIC DNA]</scope>
    <source>
        <strain evidence="2 3">MDT1-3</strain>
    </source>
</reference>
<gene>
    <name evidence="2" type="ORF">E3O19_15830</name>
</gene>
<feature type="domain" description="Mycothiol-dependent maleylpyruvate isomerase metal-binding" evidence="1">
    <location>
        <begin position="33"/>
        <end position="124"/>
    </location>
</feature>
<dbReference type="InterPro" id="IPR017517">
    <property type="entry name" value="Maleyloyr_isom"/>
</dbReference>
<dbReference type="RefSeq" id="WP_134569236.1">
    <property type="nucleotide sequence ID" value="NZ_SOFP01000079.1"/>
</dbReference>
<keyword evidence="3" id="KW-1185">Reference proteome</keyword>
<comment type="caution">
    <text evidence="2">The sequence shown here is derived from an EMBL/GenBank/DDBJ whole genome shotgun (WGS) entry which is preliminary data.</text>
</comment>
<dbReference type="Proteomes" id="UP000298412">
    <property type="component" value="Unassembled WGS sequence"/>
</dbReference>
<dbReference type="OrthoDB" id="5178565at2"/>
<dbReference type="GO" id="GO:0016853">
    <property type="term" value="F:isomerase activity"/>
    <property type="evidence" value="ECO:0007669"/>
    <property type="project" value="UniProtKB-KW"/>
</dbReference>
<keyword evidence="2" id="KW-0670">Pyruvate</keyword>
<dbReference type="Pfam" id="PF11716">
    <property type="entry name" value="MDMPI_N"/>
    <property type="match status" value="1"/>
</dbReference>
<evidence type="ECO:0000313" key="2">
    <source>
        <dbReference type="EMBL" id="TFC09827.1"/>
    </source>
</evidence>
<dbReference type="SUPFAM" id="SSF109854">
    <property type="entry name" value="DinB/YfiT-like putative metalloenzymes"/>
    <property type="match status" value="1"/>
</dbReference>
<dbReference type="InterPro" id="IPR024344">
    <property type="entry name" value="MDMPI_metal-binding"/>
</dbReference>
<protein>
    <submittedName>
        <fullName evidence="2">Maleylpyruvate isomerase family mycothiol-dependent enzyme</fullName>
    </submittedName>
</protein>
<sequence>MPEFAKYLPFSQRPAVDESAAGSDWSAPLAETLTVIADLLAGLSPEQWDAPSLCGEWRVRDVAGHLVWRLGHTNMDLVRSLGRAMLDGRFLNPNRGIDMVSRTAAEVNPAELVAALRRIAGDRMAGHGHHGVTELTEAVVHGFDIARALDLTLAVAPTVTGAVALRRALIAPTPIKAVLRRRTLVATDALWRVGRGLAFEGTAEDIVLFLFGREGFTPGGRRTTA</sequence>
<dbReference type="Gene3D" id="1.20.120.450">
    <property type="entry name" value="dinb family like domain"/>
    <property type="match status" value="1"/>
</dbReference>
<dbReference type="InterPro" id="IPR034660">
    <property type="entry name" value="DinB/YfiT-like"/>
</dbReference>
<dbReference type="AlphaFoldDB" id="A0A4R8WIX1"/>
<dbReference type="GO" id="GO:0046872">
    <property type="term" value="F:metal ion binding"/>
    <property type="evidence" value="ECO:0007669"/>
    <property type="project" value="InterPro"/>
</dbReference>
<evidence type="ECO:0000259" key="1">
    <source>
        <dbReference type="Pfam" id="PF11716"/>
    </source>
</evidence>
<keyword evidence="2" id="KW-0413">Isomerase</keyword>
<organism evidence="2 3">
    <name type="scientific">Cryobacterium algoritolerans</name>
    <dbReference type="NCBI Taxonomy" id="1259184"/>
    <lineage>
        <taxon>Bacteria</taxon>
        <taxon>Bacillati</taxon>
        <taxon>Actinomycetota</taxon>
        <taxon>Actinomycetes</taxon>
        <taxon>Micrococcales</taxon>
        <taxon>Microbacteriaceae</taxon>
        <taxon>Cryobacterium</taxon>
    </lineage>
</organism>
<dbReference type="NCBIfam" id="TIGR03083">
    <property type="entry name" value="maleylpyruvate isomerase family mycothiol-dependent enzyme"/>
    <property type="match status" value="1"/>
</dbReference>
<name>A0A4R8WIX1_9MICO</name>
<proteinExistence type="predicted"/>